<name>E7QWS7_HALPU</name>
<gene>
    <name evidence="2" type="ORF">ZOD2009_16328</name>
</gene>
<dbReference type="PATRIC" id="fig|797209.4.peg.3187"/>
<dbReference type="PRINTS" id="PR01438">
    <property type="entry name" value="UNVRSLSTRESS"/>
</dbReference>
<dbReference type="STRING" id="797209.GCA_000376445_03172"/>
<dbReference type="Gene3D" id="3.40.50.620">
    <property type="entry name" value="HUPs"/>
    <property type="match status" value="1"/>
</dbReference>
<dbReference type="InterPro" id="IPR006016">
    <property type="entry name" value="UspA"/>
</dbReference>
<dbReference type="InterPro" id="IPR006015">
    <property type="entry name" value="Universal_stress_UspA"/>
</dbReference>
<proteinExistence type="predicted"/>
<dbReference type="CDD" id="cd00293">
    <property type="entry name" value="USP-like"/>
    <property type="match status" value="1"/>
</dbReference>
<evidence type="ECO:0000259" key="1">
    <source>
        <dbReference type="Pfam" id="PF00582"/>
    </source>
</evidence>
<dbReference type="InterPro" id="IPR014729">
    <property type="entry name" value="Rossmann-like_a/b/a_fold"/>
</dbReference>
<reference evidence="2 3" key="1">
    <citation type="journal article" date="2014" name="ISME J.">
        <title>Trehalose/2-sulfotrehalose biosynthesis and glycine-betaine uptake are widely spread mechanisms for osmoadaptation in the Halobacteriales.</title>
        <authorList>
            <person name="Youssef N.H."/>
            <person name="Savage-Ashlock K.N."/>
            <person name="McCully A.L."/>
            <person name="Luedtke B."/>
            <person name="Shaw E.I."/>
            <person name="Hoff W.D."/>
            <person name="Elshahed M.S."/>
        </authorList>
    </citation>
    <scope>NUCLEOTIDE SEQUENCE [LARGE SCALE GENOMIC DNA]</scope>
    <source>
        <strain evidence="2 3">DX253</strain>
    </source>
</reference>
<dbReference type="AlphaFoldDB" id="E7QWS7"/>
<evidence type="ECO:0000313" key="3">
    <source>
        <dbReference type="Proteomes" id="UP000003751"/>
    </source>
</evidence>
<organism evidence="2 3">
    <name type="scientific">Haladaptatus paucihalophilus DX253</name>
    <dbReference type="NCBI Taxonomy" id="797209"/>
    <lineage>
        <taxon>Archaea</taxon>
        <taxon>Methanobacteriati</taxon>
        <taxon>Methanobacteriota</taxon>
        <taxon>Stenosarchaea group</taxon>
        <taxon>Halobacteria</taxon>
        <taxon>Halobacteriales</taxon>
        <taxon>Haladaptataceae</taxon>
        <taxon>Haladaptatus</taxon>
    </lineage>
</organism>
<sequence length="118" mass="12781">MRALDFGIEFANRYDADIDVVHFTDVKGEDTESLMNRVRSELEDADIESGTSVAVDVHLADFKASNRIGKNINEMVESEGYDHVVMGHHGTGRVGSFILGSAAKTVLESGDVPVTTVP</sequence>
<dbReference type="SUPFAM" id="SSF52402">
    <property type="entry name" value="Adenine nucleotide alpha hydrolases-like"/>
    <property type="match status" value="1"/>
</dbReference>
<comment type="caution">
    <text evidence="2">The sequence shown here is derived from an EMBL/GenBank/DDBJ whole genome shotgun (WGS) entry which is preliminary data.</text>
</comment>
<dbReference type="eggNOG" id="arCOG02053">
    <property type="taxonomic scope" value="Archaea"/>
</dbReference>
<accession>E7QWS7</accession>
<dbReference type="Pfam" id="PF00582">
    <property type="entry name" value="Usp"/>
    <property type="match status" value="1"/>
</dbReference>
<feature type="domain" description="UspA" evidence="1">
    <location>
        <begin position="2"/>
        <end position="118"/>
    </location>
</feature>
<dbReference type="Proteomes" id="UP000003751">
    <property type="component" value="Unassembled WGS sequence"/>
</dbReference>
<protein>
    <submittedName>
        <fullName evidence="2">UspA domain protein</fullName>
    </submittedName>
</protein>
<dbReference type="EMBL" id="AEMG01000019">
    <property type="protein sequence ID" value="EFW90730.1"/>
    <property type="molecule type" value="Genomic_DNA"/>
</dbReference>
<evidence type="ECO:0000313" key="2">
    <source>
        <dbReference type="EMBL" id="EFW90730.1"/>
    </source>
</evidence>